<keyword evidence="2" id="KW-0812">Transmembrane</keyword>
<dbReference type="InterPro" id="IPR011050">
    <property type="entry name" value="Pectin_lyase_fold/virulence"/>
</dbReference>
<evidence type="ECO:0000256" key="1">
    <source>
        <dbReference type="SAM" id="MobiDB-lite"/>
    </source>
</evidence>
<dbReference type="InterPro" id="IPR000719">
    <property type="entry name" value="Prot_kinase_dom"/>
</dbReference>
<reference evidence="4 5" key="1">
    <citation type="journal article" date="2022" name="bioRxiv">
        <title>Genomics of Preaxostyla Flagellates Illuminates Evolutionary Transitions and the Path Towards Mitochondrial Loss.</title>
        <authorList>
            <person name="Novak L.V.F."/>
            <person name="Treitli S.C."/>
            <person name="Pyrih J."/>
            <person name="Halakuc P."/>
            <person name="Pipaliya S.V."/>
            <person name="Vacek V."/>
            <person name="Brzon O."/>
            <person name="Soukal P."/>
            <person name="Eme L."/>
            <person name="Dacks J.B."/>
            <person name="Karnkowska A."/>
            <person name="Elias M."/>
            <person name="Hampl V."/>
        </authorList>
    </citation>
    <scope>NUCLEOTIDE SEQUENCE [LARGE SCALE GENOMIC DNA]</scope>
    <source>
        <strain evidence="4">NAU3</strain>
        <tissue evidence="4">Gut</tissue>
    </source>
</reference>
<gene>
    <name evidence="4" type="ORF">BLNAU_10192</name>
</gene>
<feature type="compositionally biased region" description="Polar residues" evidence="1">
    <location>
        <begin position="2668"/>
        <end position="2680"/>
    </location>
</feature>
<dbReference type="SUPFAM" id="SSF51126">
    <property type="entry name" value="Pectin lyase-like"/>
    <property type="match status" value="3"/>
</dbReference>
<dbReference type="Proteomes" id="UP001281761">
    <property type="component" value="Unassembled WGS sequence"/>
</dbReference>
<dbReference type="EMBL" id="JARBJD010000073">
    <property type="protein sequence ID" value="KAK2954862.1"/>
    <property type="molecule type" value="Genomic_DNA"/>
</dbReference>
<keyword evidence="2" id="KW-0472">Membrane</keyword>
<dbReference type="Pfam" id="PF07714">
    <property type="entry name" value="PK_Tyr_Ser-Thr"/>
    <property type="match status" value="1"/>
</dbReference>
<evidence type="ECO:0000313" key="5">
    <source>
        <dbReference type="Proteomes" id="UP001281761"/>
    </source>
</evidence>
<dbReference type="SUPFAM" id="SSF56112">
    <property type="entry name" value="Protein kinase-like (PK-like)"/>
    <property type="match status" value="1"/>
</dbReference>
<evidence type="ECO:0000259" key="3">
    <source>
        <dbReference type="PROSITE" id="PS50011"/>
    </source>
</evidence>
<keyword evidence="2" id="KW-1133">Transmembrane helix</keyword>
<proteinExistence type="predicted"/>
<dbReference type="PROSITE" id="PS50011">
    <property type="entry name" value="PROTEIN_KINASE_DOM"/>
    <property type="match status" value="1"/>
</dbReference>
<keyword evidence="5" id="KW-1185">Reference proteome</keyword>
<dbReference type="InterPro" id="IPR011009">
    <property type="entry name" value="Kinase-like_dom_sf"/>
</dbReference>
<organism evidence="4 5">
    <name type="scientific">Blattamonas nauphoetae</name>
    <dbReference type="NCBI Taxonomy" id="2049346"/>
    <lineage>
        <taxon>Eukaryota</taxon>
        <taxon>Metamonada</taxon>
        <taxon>Preaxostyla</taxon>
        <taxon>Oxymonadida</taxon>
        <taxon>Blattamonas</taxon>
    </lineage>
</organism>
<evidence type="ECO:0000256" key="2">
    <source>
        <dbReference type="SAM" id="Phobius"/>
    </source>
</evidence>
<feature type="transmembrane region" description="Helical" evidence="2">
    <location>
        <begin position="2458"/>
        <end position="2481"/>
    </location>
</feature>
<protein>
    <recommendedName>
        <fullName evidence="3">Protein kinase domain-containing protein</fullName>
    </recommendedName>
</protein>
<feature type="compositionally biased region" description="Pro residues" evidence="1">
    <location>
        <begin position="2654"/>
        <end position="2664"/>
    </location>
</feature>
<evidence type="ECO:0000313" key="4">
    <source>
        <dbReference type="EMBL" id="KAK2954862.1"/>
    </source>
</evidence>
<feature type="domain" description="Protein kinase" evidence="3">
    <location>
        <begin position="2433"/>
        <end position="2777"/>
    </location>
</feature>
<sequence length="2795" mass="301414">MPALLSRNPNHFKIEGNVITRMDFDSNGLPAPFSTVMIDEVLAKTRYVAITILALPQTESSRGVVMFGGIWNDHHIPKSPKGLGFGHNESFALCSFDGLLYRPIPVKKDPSCHPPLQVGDQVVLEVEADSDRAKSRYFVNGQLLKKKPIVQTQLDNQQTHPQKVVLPASRTFTATNFTIIKKCIVFPEIRIYSQPKRTHLDSMPLGKQSGAVRHGGDVSVDIDPFLVTISNSIVATPNPLIGGSFETLHLHSCSFQNVSRRHCDSPVGEESETHQRSLLSGTTISRSENDLYGLLFRDINDNHHHSSINGTFSHNSKTSTTLFRNAAPIADQTFITSRPSTSNDLSFLRCTFTGCTAISGDGGGIYHHSKGSLSVESCQFLTCFAAQGSAIYTCHIANTSTSLILRIVGNSFTACGDKTTHAAIFATQSEKFKVQSPFLVEGCNFTNMDSLSRAGFIIQHLGGGTVRDCLFDNLTVQVAQSAMKVHGANGDVSISDCLCRSQHNYTSGVVAVQFIYGRMTVLRNKFVKCDAQGDGVPSLCLFARSGDGFPSGFVELEEDNPIVSDCWFEAIALDRWADFATHQFVNMQESQVTNHWSTSNPYSIDWIGEAINTIRQTPTIVVDAVSGNDKEFCWMEETGCRTIADAVNTRTANKFQGEFLLKEGRMDETGIEVGERELTMTTANAKPLIVDVGTENTLFSITNGSLSLSSSTLCPHPTSSLFEMSSVGTLVLTDCGVAQTVNKESQLTKALFNLLGGTTHLSSVYVAGLSFLNAAILTLRSSSTVSLSLDQCTFESITRREGNGVVLEASLFAEISVTISKTLVHDCHTLDADYVEYANPSNPTGTPNTVLYRGGTMLIKGSSTSTGTVSVTSSNFTMCSCAQGTGAAIYGCYVDSFEISDCLFSDNTVSGYRAQGGSVNLHDIPTVLISSSSFIRSAIIGKSVLSYGGALSIRYCQSNVSDCLFQDCSAVGNAHALHFTVIENSILSNCAFEECVGTGGYVIHASSIVSWSIQNVSFVACCDQNSEQTVLMNLHATVTSATVTVDQLYAVPDFNSDLTGSIRLDGVLATTPDLVTFSDCAMLSTTPHLLPTPLTATGLGFPTLRVSKATMDGEPKHEDSVLCGRSDKKCRTLRFAVSMCGATKDSSDAITIELEEGLHEENTIEVGSTRIAVCGETDKKSTTKLKSLTDSTLLSVGLGSLSLSSFSIVLQSPQAYMSLISSGGTLEITDVAFVSENSNTPIGPSVLDISGGTASISSCDIPAVLFYPSSKWCSVFDRSSLSVTHLDCDWVSQNVGQFVSTSGSVELAHSSFSNGYLETTLLACYGDMTIDQCSFISLVSSSGPSVLVGTVANKRSVVVTSNTFRSCSSQEFDGKSGVISLSFVTGSTLTIGEQTSIQGCESPSTVSDFLFVSHPTLGRAILEPVLILSQAQDADFVSSFVGQEGAHWPSVPLHLYFVPLESKGYVNAFFSDVSVCGFEMYPCPTVTTALDRLSGCTDPTIELTSTVFHSDTIAFSSDLTLEGNNFSLLLSDSSASFVSSGLFVVSSTITIDQTQFQRNHPFKHGSLFECSSGSLSLMSCRVTHSGKGVDGCVIDLREGASLCIEKSFFVDVVGSHSKAGVIVGTLSESAVFKINDSSFTSCSCSGSANCVWLELKNTSTNTFDYSLTNIVIIAPTTTTTSSPSLNSDSATTDESPNIDVLIIGRQLDNLLSTTEWDGSYTTENEASLWTQDTVTGVSCSLLVYLVPIADMVSVDSKGKNFSKCGHFGLFCETISFGIERLEEADLPELRVVDSIAVDVVVDLKGTHRVSGSSEDSTVMLSGVGKFVNSKKDDVDSFLSVESLVLSVSHPVSHSVFESSSGTISFNTCLFKSTSPIQHSLVCVTGGVLSMIDSKGSDITTEGCSLFESSGSVEMADCSFSTIHRSDKNGSVLCCEISDSVSVQVHRTEFNCCTGGNEDRWIELRGSNLDTFKTTSWSGTFDKETEWSAVMVQRTTDWPHASSFNPFSIIYELHPRPNNTALVSIVEKSADHPLCGSFEAPCSSILGAFSTTKLTTFEIVGSASVTSVIRMEGEPLHVSGYKSHGVLMIEGEGQIVNNVFSYPDELILSSLTLDVRDTALDEDSSILVSENGEVVLKSVVVSSIKPLKCHLLSVSGGKVEVAGLTLTSLSFQTSMFVISTDEAVSIKDIEMKNTSSLTLITTTNVSDLLIEACHFSALTDPPTLSNSPSIDICEWSSGILSLVNTSGSIFSSTFANLHQGGIFVSGGNVLVETSSFRDNTPTDSSSFPSLRRNIRCESGVLNVGSLSGGDGLLPGSSSWMSVSEECVFTSTIVNSDSPLFVPTLLVKNSSVKEDTKKKSFFVELVGEMMIPCGLFLEVFEATNETIGNTKPILLTNDSTTLLSESKITLSFSESAIDLDPKLEWRCRLLHGNSVRTDWMLVKKSLADVRKAQSLETMKWLLPVVGGLVALFVVVLVIVCVLWQKRKRSKAKTTLQSELNEDHQFEDIDKIDILDHTTMNNVQPHQVTTREPDRSLRQSNEKTGDCVVPTEESGVRGGGKWVMGLVLKTDVWTGETDLEEKMVLSVETLFDRLHGKNGRPVVKAQTERELVELVMRLEQSNPTSTHLTRLSPHNVILDGNGRVGLKQGVPNEGVPGPLPNEPPPAPEVNTATQESAGKQTIDTEQEGARWRAPEVLAKKMEVDCEKASVFSLGLVLWEIETGIVPFAEQDVQNAQRLIVAGTRPNVGSIPHLETRELICDCLKDDPLDRPKLEAIHSHFVKQEEEWKQRQPALAEMK</sequence>
<feature type="region of interest" description="Disordered" evidence="1">
    <location>
        <begin position="2646"/>
        <end position="2684"/>
    </location>
</feature>
<comment type="caution">
    <text evidence="4">The sequence shown here is derived from an EMBL/GenBank/DDBJ whole genome shotgun (WGS) entry which is preliminary data.</text>
</comment>
<feature type="compositionally biased region" description="Basic and acidic residues" evidence="1">
    <location>
        <begin position="2526"/>
        <end position="2542"/>
    </location>
</feature>
<dbReference type="PANTHER" id="PTHR44329:SF261">
    <property type="entry name" value="ZINC FINGER CONTAINING PROTEIN KINASE-RELATED"/>
    <property type="match status" value="1"/>
</dbReference>
<dbReference type="Gene3D" id="1.10.510.10">
    <property type="entry name" value="Transferase(Phosphotransferase) domain 1"/>
    <property type="match status" value="1"/>
</dbReference>
<feature type="region of interest" description="Disordered" evidence="1">
    <location>
        <begin position="2522"/>
        <end position="2550"/>
    </location>
</feature>
<dbReference type="PANTHER" id="PTHR44329">
    <property type="entry name" value="SERINE/THREONINE-PROTEIN KINASE TNNI3K-RELATED"/>
    <property type="match status" value="1"/>
</dbReference>
<name>A0ABQ9XTQ3_9EUKA</name>
<dbReference type="InterPro" id="IPR051681">
    <property type="entry name" value="Ser/Thr_Kinases-Pseudokinases"/>
</dbReference>
<accession>A0ABQ9XTQ3</accession>
<dbReference type="InterPro" id="IPR001245">
    <property type="entry name" value="Ser-Thr/Tyr_kinase_cat_dom"/>
</dbReference>